<reference evidence="2" key="1">
    <citation type="submission" date="2021-01" db="EMBL/GenBank/DDBJ databases">
        <authorList>
            <person name="Corre E."/>
            <person name="Pelletier E."/>
            <person name="Niang G."/>
            <person name="Scheremetjew M."/>
            <person name="Finn R."/>
            <person name="Kale V."/>
            <person name="Holt S."/>
            <person name="Cochrane G."/>
            <person name="Meng A."/>
            <person name="Brown T."/>
            <person name="Cohen L."/>
        </authorList>
    </citation>
    <scope>NUCLEOTIDE SEQUENCE</scope>
    <source>
        <strain evidence="2">CCMP2084</strain>
    </source>
</reference>
<gene>
    <name evidence="2" type="ORF">ASEP1449_LOCUS15123</name>
</gene>
<evidence type="ECO:0000313" key="2">
    <source>
        <dbReference type="EMBL" id="CAD9823289.1"/>
    </source>
</evidence>
<sequence length="169" mass="19343">MASKSTIDCREPSDSFPSPTNPDETRDEVNKLATNNTMNTATLWPLRSKSETFTFDSPVVPRSSWDAIMSPPRIKSTRPNIEVEDVPSFLHVPVDHVPFSEKRETFPRPVTPSSKSQKHHIEYACYIPRCSNVCIRQKMAKRIKLNQKSRQPTQRSTLDDLNHLLIPEL</sequence>
<evidence type="ECO:0000256" key="1">
    <source>
        <dbReference type="SAM" id="MobiDB-lite"/>
    </source>
</evidence>
<organism evidence="2">
    <name type="scientific">Attheya septentrionalis</name>
    <dbReference type="NCBI Taxonomy" id="420275"/>
    <lineage>
        <taxon>Eukaryota</taxon>
        <taxon>Sar</taxon>
        <taxon>Stramenopiles</taxon>
        <taxon>Ochrophyta</taxon>
        <taxon>Bacillariophyta</taxon>
        <taxon>Coscinodiscophyceae</taxon>
        <taxon>Chaetocerotophycidae</taxon>
        <taxon>Chaetocerotales</taxon>
        <taxon>Attheyaceae</taxon>
        <taxon>Attheya</taxon>
    </lineage>
</organism>
<dbReference type="AlphaFoldDB" id="A0A7S2UNV6"/>
<protein>
    <submittedName>
        <fullName evidence="2">Uncharacterized protein</fullName>
    </submittedName>
</protein>
<proteinExistence type="predicted"/>
<feature type="region of interest" description="Disordered" evidence="1">
    <location>
        <begin position="1"/>
        <end position="36"/>
    </location>
</feature>
<accession>A0A7S2UNV6</accession>
<name>A0A7S2UNV6_9STRA</name>
<dbReference type="EMBL" id="HBHQ01022365">
    <property type="protein sequence ID" value="CAD9823289.1"/>
    <property type="molecule type" value="Transcribed_RNA"/>
</dbReference>